<dbReference type="Pfam" id="PF02504">
    <property type="entry name" value="FA_synthesis"/>
    <property type="match status" value="1"/>
</dbReference>
<dbReference type="AlphaFoldDB" id="A0A0A8B359"/>
<dbReference type="PIRSF" id="PIRSF002465">
    <property type="entry name" value="Phsphlp_syn_PlsX"/>
    <property type="match status" value="1"/>
</dbReference>
<organism evidence="11 12">
    <name type="scientific">Berryella intestinalis</name>
    <dbReference type="NCBI Taxonomy" id="1531429"/>
    <lineage>
        <taxon>Bacteria</taxon>
        <taxon>Bacillati</taxon>
        <taxon>Actinomycetota</taxon>
        <taxon>Coriobacteriia</taxon>
        <taxon>Eggerthellales</taxon>
        <taxon>Eggerthellaceae</taxon>
        <taxon>Berryella</taxon>
    </lineage>
</organism>
<keyword evidence="4 10" id="KW-0808">Transferase</keyword>
<keyword evidence="7 10" id="KW-1208">Phospholipid metabolism</keyword>
<dbReference type="GO" id="GO:0006633">
    <property type="term" value="P:fatty acid biosynthetic process"/>
    <property type="evidence" value="ECO:0007669"/>
    <property type="project" value="UniProtKB-UniRule"/>
</dbReference>
<evidence type="ECO:0000256" key="4">
    <source>
        <dbReference type="ARBA" id="ARBA00022679"/>
    </source>
</evidence>
<comment type="pathway">
    <text evidence="10">Lipid metabolism; phospholipid metabolism.</text>
</comment>
<protein>
    <recommendedName>
        <fullName evidence="8 10">Phosphate acyltransferase</fullName>
        <ecNumber evidence="8 10">2.3.1.274</ecNumber>
    </recommendedName>
    <alternativeName>
        <fullName evidence="10">Acyl-ACP phosphotransacylase</fullName>
    </alternativeName>
    <alternativeName>
        <fullName evidence="10">Acyl-[acyl-carrier-protein]--phosphate acyltransferase</fullName>
    </alternativeName>
    <alternativeName>
        <fullName evidence="10">Phosphate-acyl-ACP acyltransferase</fullName>
    </alternativeName>
</protein>
<sequence>MQEKVTIAVDALGGDHAPSVVLDGVAEALAADENLNIVLCGPAQTVEPFAARHARCVAQATTEFIDMAEHPANAVRKKKDSSIVVGCRLVKEGAAQGFFSAGSTGACLAAATLVMGRIKGVARPALATVVPSPLKPTVLCDVGANADCKPEYLVQFARMASVYAEKVLGVDDPSVGLLNIGEEETKGSQFAQQAHELLKEKEPRFKGNAEGRDVLAGTFDVIVTDGFTGNVALKTLEGTAKVLFGQLKQVLTASPTAKLGALAIKGGLSDLKNRVDADAYGGAPLLGVKGACIVGHGSSNARAVRNGILTTALVVRADVSGLIEQTALR</sequence>
<dbReference type="EMBL" id="CP009302">
    <property type="protein sequence ID" value="AJC11840.1"/>
    <property type="molecule type" value="Genomic_DNA"/>
</dbReference>
<dbReference type="GO" id="GO:0008654">
    <property type="term" value="P:phospholipid biosynthetic process"/>
    <property type="evidence" value="ECO:0007669"/>
    <property type="project" value="UniProtKB-KW"/>
</dbReference>
<dbReference type="HOGENOM" id="CLU_039379_1_1_11"/>
<proteinExistence type="inferred from homology"/>
<dbReference type="PANTHER" id="PTHR30100">
    <property type="entry name" value="FATTY ACID/PHOSPHOLIPID SYNTHESIS PROTEIN PLSX"/>
    <property type="match status" value="1"/>
</dbReference>
<evidence type="ECO:0000256" key="2">
    <source>
        <dbReference type="ARBA" id="ARBA00022490"/>
    </source>
</evidence>
<comment type="subcellular location">
    <subcellularLocation>
        <location evidence="10">Cytoplasm</location>
    </subcellularLocation>
    <text evidence="10">Associated with the membrane possibly through PlsY.</text>
</comment>
<dbReference type="InterPro" id="IPR012281">
    <property type="entry name" value="Phospholipid_synth_PlsX-like"/>
</dbReference>
<evidence type="ECO:0000256" key="8">
    <source>
        <dbReference type="ARBA" id="ARBA00024069"/>
    </source>
</evidence>
<dbReference type="NCBIfam" id="TIGR00182">
    <property type="entry name" value="plsX"/>
    <property type="match status" value="1"/>
</dbReference>
<reference evidence="12" key="1">
    <citation type="submission" date="2014-08" db="EMBL/GenBank/DDBJ databases">
        <title>Coriobacteriaceae sp. complete genome.</title>
        <authorList>
            <person name="Looft T."/>
            <person name="Bayles D.O."/>
            <person name="Stanton T.B."/>
        </authorList>
    </citation>
    <scope>NUCLEOTIDE SEQUENCE [LARGE SCALE GENOMIC DNA]</scope>
    <source>
        <strain evidence="12">68-1-3</strain>
    </source>
</reference>
<comment type="catalytic activity">
    <reaction evidence="1 10">
        <text>a fatty acyl-[ACP] + phosphate = an acyl phosphate + holo-[ACP]</text>
        <dbReference type="Rhea" id="RHEA:42292"/>
        <dbReference type="Rhea" id="RHEA-COMP:9685"/>
        <dbReference type="Rhea" id="RHEA-COMP:14125"/>
        <dbReference type="ChEBI" id="CHEBI:43474"/>
        <dbReference type="ChEBI" id="CHEBI:59918"/>
        <dbReference type="ChEBI" id="CHEBI:64479"/>
        <dbReference type="ChEBI" id="CHEBI:138651"/>
        <dbReference type="EC" id="2.3.1.274"/>
    </reaction>
</comment>
<evidence type="ECO:0000256" key="10">
    <source>
        <dbReference type="HAMAP-Rule" id="MF_00019"/>
    </source>
</evidence>
<dbReference type="OrthoDB" id="9806408at2"/>
<accession>A0A0A8B359</accession>
<dbReference type="UniPathway" id="UPA00085"/>
<evidence type="ECO:0000256" key="9">
    <source>
        <dbReference type="ARBA" id="ARBA00046608"/>
    </source>
</evidence>
<keyword evidence="6 10" id="KW-0594">Phospholipid biosynthesis</keyword>
<evidence type="ECO:0000256" key="5">
    <source>
        <dbReference type="ARBA" id="ARBA00023098"/>
    </source>
</evidence>
<evidence type="ECO:0000256" key="3">
    <source>
        <dbReference type="ARBA" id="ARBA00022516"/>
    </source>
</evidence>
<evidence type="ECO:0000256" key="1">
    <source>
        <dbReference type="ARBA" id="ARBA00001232"/>
    </source>
</evidence>
<evidence type="ECO:0000313" key="11">
    <source>
        <dbReference type="EMBL" id="AJC11840.1"/>
    </source>
</evidence>
<reference evidence="11 12" key="2">
    <citation type="journal article" date="2015" name="Genome Announc.">
        <title>Complete Genome Sequence of Coriobacteriaceae Strain 68-1-3, a Novel Mucus-Degrading Isolate from the Swine Intestinal Tract.</title>
        <authorList>
            <person name="Looft T."/>
            <person name="Bayles D.O."/>
            <person name="Alt D.P."/>
            <person name="Stanton T.B."/>
        </authorList>
    </citation>
    <scope>NUCLEOTIDE SEQUENCE [LARGE SCALE GENOMIC DNA]</scope>
    <source>
        <strain evidence="11 12">68-1-3</strain>
    </source>
</reference>
<dbReference type="EC" id="2.3.1.274" evidence="8 10"/>
<keyword evidence="12" id="KW-1185">Reference proteome</keyword>
<dbReference type="InterPro" id="IPR003664">
    <property type="entry name" value="FA_synthesis"/>
</dbReference>
<name>A0A0A8B359_9ACTN</name>
<dbReference type="HAMAP" id="MF_00019">
    <property type="entry name" value="PlsX"/>
    <property type="match status" value="1"/>
</dbReference>
<comment type="function">
    <text evidence="10">Catalyzes the reversible formation of acyl-phosphate (acyl-PO(4)) from acyl-[acyl-carrier-protein] (acyl-ACP). This enzyme utilizes acyl-ACP as fatty acyl donor, but not acyl-CoA.</text>
</comment>
<dbReference type="GO" id="GO:0005737">
    <property type="term" value="C:cytoplasm"/>
    <property type="evidence" value="ECO:0007669"/>
    <property type="project" value="UniProtKB-SubCell"/>
</dbReference>
<dbReference type="RefSeq" id="WP_039688717.1">
    <property type="nucleotide sequence ID" value="NZ_CP009302.1"/>
</dbReference>
<dbReference type="Gene3D" id="3.40.718.10">
    <property type="entry name" value="Isopropylmalate Dehydrogenase"/>
    <property type="match status" value="1"/>
</dbReference>
<dbReference type="KEGG" id="cbac:JI75_03300"/>
<gene>
    <name evidence="10" type="primary">plsX</name>
    <name evidence="11" type="ORF">JI75_03300</name>
</gene>
<dbReference type="SUPFAM" id="SSF53659">
    <property type="entry name" value="Isocitrate/Isopropylmalate dehydrogenase-like"/>
    <property type="match status" value="1"/>
</dbReference>
<keyword evidence="5 10" id="KW-0443">Lipid metabolism</keyword>
<keyword evidence="2 10" id="KW-0963">Cytoplasm</keyword>
<evidence type="ECO:0000256" key="7">
    <source>
        <dbReference type="ARBA" id="ARBA00023264"/>
    </source>
</evidence>
<keyword evidence="3 10" id="KW-0444">Lipid biosynthesis</keyword>
<dbReference type="PANTHER" id="PTHR30100:SF1">
    <property type="entry name" value="PHOSPHATE ACYLTRANSFERASE"/>
    <property type="match status" value="1"/>
</dbReference>
<dbReference type="STRING" id="1531429.JI75_03300"/>
<dbReference type="Proteomes" id="UP000031121">
    <property type="component" value="Chromosome"/>
</dbReference>
<comment type="similarity">
    <text evidence="10">Belongs to the PlsX family.</text>
</comment>
<dbReference type="GO" id="GO:0043811">
    <property type="term" value="F:phosphate:acyl-[acyl carrier protein] acyltransferase activity"/>
    <property type="evidence" value="ECO:0007669"/>
    <property type="project" value="UniProtKB-UniRule"/>
</dbReference>
<keyword evidence="11" id="KW-0012">Acyltransferase</keyword>
<evidence type="ECO:0000256" key="6">
    <source>
        <dbReference type="ARBA" id="ARBA00023209"/>
    </source>
</evidence>
<comment type="subunit">
    <text evidence="9 10">Homodimer. Probably interacts with PlsY.</text>
</comment>
<evidence type="ECO:0000313" key="12">
    <source>
        <dbReference type="Proteomes" id="UP000031121"/>
    </source>
</evidence>